<name>A0A0A9FMY2_ARUDO</name>
<reference evidence="1" key="1">
    <citation type="submission" date="2014-09" db="EMBL/GenBank/DDBJ databases">
        <authorList>
            <person name="Magalhaes I.L.F."/>
            <person name="Oliveira U."/>
            <person name="Santos F.R."/>
            <person name="Vidigal T.H.D.A."/>
            <person name="Brescovit A.D."/>
            <person name="Santos A.J."/>
        </authorList>
    </citation>
    <scope>NUCLEOTIDE SEQUENCE</scope>
    <source>
        <tissue evidence="1">Shoot tissue taken approximately 20 cm above the soil surface</tissue>
    </source>
</reference>
<sequence length="52" mass="6117">MSQITKITNQYQSPYVTACIITYYNSSCFTAKPLMYPHNLIRNSYSYHLMDT</sequence>
<accession>A0A0A9FMY2</accession>
<evidence type="ECO:0000313" key="1">
    <source>
        <dbReference type="EMBL" id="JAE12654.1"/>
    </source>
</evidence>
<protein>
    <submittedName>
        <fullName evidence="1">Uncharacterized protein</fullName>
    </submittedName>
</protein>
<proteinExistence type="predicted"/>
<dbReference type="EMBL" id="GBRH01185242">
    <property type="protein sequence ID" value="JAE12654.1"/>
    <property type="molecule type" value="Transcribed_RNA"/>
</dbReference>
<dbReference type="AlphaFoldDB" id="A0A0A9FMY2"/>
<organism evidence="1">
    <name type="scientific">Arundo donax</name>
    <name type="common">Giant reed</name>
    <name type="synonym">Donax arundinaceus</name>
    <dbReference type="NCBI Taxonomy" id="35708"/>
    <lineage>
        <taxon>Eukaryota</taxon>
        <taxon>Viridiplantae</taxon>
        <taxon>Streptophyta</taxon>
        <taxon>Embryophyta</taxon>
        <taxon>Tracheophyta</taxon>
        <taxon>Spermatophyta</taxon>
        <taxon>Magnoliopsida</taxon>
        <taxon>Liliopsida</taxon>
        <taxon>Poales</taxon>
        <taxon>Poaceae</taxon>
        <taxon>PACMAD clade</taxon>
        <taxon>Arundinoideae</taxon>
        <taxon>Arundineae</taxon>
        <taxon>Arundo</taxon>
    </lineage>
</organism>
<reference evidence="1" key="2">
    <citation type="journal article" date="2015" name="Data Brief">
        <title>Shoot transcriptome of the giant reed, Arundo donax.</title>
        <authorList>
            <person name="Barrero R.A."/>
            <person name="Guerrero F.D."/>
            <person name="Moolhuijzen P."/>
            <person name="Goolsby J.A."/>
            <person name="Tidwell J."/>
            <person name="Bellgard S.E."/>
            <person name="Bellgard M.I."/>
        </authorList>
    </citation>
    <scope>NUCLEOTIDE SEQUENCE</scope>
    <source>
        <tissue evidence="1">Shoot tissue taken approximately 20 cm above the soil surface</tissue>
    </source>
</reference>